<organism evidence="5 6">
    <name type="scientific">Drouetiella hepatica Uher 2000/2452</name>
    <dbReference type="NCBI Taxonomy" id="904376"/>
    <lineage>
        <taxon>Bacteria</taxon>
        <taxon>Bacillati</taxon>
        <taxon>Cyanobacteriota</taxon>
        <taxon>Cyanophyceae</taxon>
        <taxon>Oculatellales</taxon>
        <taxon>Oculatellaceae</taxon>
        <taxon>Drouetiella</taxon>
    </lineage>
</organism>
<accession>A0A951UPK3</accession>
<dbReference type="InterPro" id="IPR019734">
    <property type="entry name" value="TPR_rpt"/>
</dbReference>
<reference evidence="5" key="1">
    <citation type="submission" date="2021-05" db="EMBL/GenBank/DDBJ databases">
        <authorList>
            <person name="Pietrasiak N."/>
            <person name="Ward R."/>
            <person name="Stajich J.E."/>
            <person name="Kurbessoian T."/>
        </authorList>
    </citation>
    <scope>NUCLEOTIDE SEQUENCE</scope>
    <source>
        <strain evidence="5">UHER 2000/2452</strain>
    </source>
</reference>
<dbReference type="GO" id="GO:0016757">
    <property type="term" value="F:glycosyltransferase activity"/>
    <property type="evidence" value="ECO:0007669"/>
    <property type="project" value="InterPro"/>
</dbReference>
<dbReference type="InterPro" id="IPR049625">
    <property type="entry name" value="Glyco_transf_61_cat"/>
</dbReference>
<feature type="repeat" description="TPR" evidence="3">
    <location>
        <begin position="184"/>
        <end position="217"/>
    </location>
</feature>
<dbReference type="AlphaFoldDB" id="A0A951UPK3"/>
<evidence type="ECO:0000256" key="3">
    <source>
        <dbReference type="PROSITE-ProRule" id="PRU00339"/>
    </source>
</evidence>
<dbReference type="EMBL" id="JAHHHD010000027">
    <property type="protein sequence ID" value="MBW4660919.1"/>
    <property type="molecule type" value="Genomic_DNA"/>
</dbReference>
<dbReference type="Gene3D" id="1.25.40.10">
    <property type="entry name" value="Tetratricopeptide repeat domain"/>
    <property type="match status" value="2"/>
</dbReference>
<dbReference type="Pfam" id="PF04577">
    <property type="entry name" value="Glyco_transf_61"/>
    <property type="match status" value="1"/>
</dbReference>
<evidence type="ECO:0000256" key="1">
    <source>
        <dbReference type="ARBA" id="ARBA00022737"/>
    </source>
</evidence>
<dbReference type="Proteomes" id="UP000757435">
    <property type="component" value="Unassembled WGS sequence"/>
</dbReference>
<dbReference type="InterPro" id="IPR050498">
    <property type="entry name" value="Ycf3"/>
</dbReference>
<dbReference type="SMART" id="SM00028">
    <property type="entry name" value="TPR"/>
    <property type="match status" value="4"/>
</dbReference>
<evidence type="ECO:0000259" key="4">
    <source>
        <dbReference type="Pfam" id="PF04577"/>
    </source>
</evidence>
<evidence type="ECO:0000256" key="2">
    <source>
        <dbReference type="ARBA" id="ARBA00022803"/>
    </source>
</evidence>
<feature type="repeat" description="TPR" evidence="3">
    <location>
        <begin position="147"/>
        <end position="180"/>
    </location>
</feature>
<sequence length="717" mass="79683">MSNRSLSSQNSLALADPIAHYSHQIEAYPEVLSNYWHLGLAWLVLGDAIEAQTIWFSTITAIAPGDMEAGMTELLDILAIAAKEYLQLGKFFTAEQIYLQMLEIDATAEPVLNLGSAVSQQGRYEEAIAHWQTAIDLPLNPLQPYLAETYRRQAEVWQKLGQWQEAIAAYTQAIHWHPTGQSTGQVHSAIGWCLGQQEDWQTAEAQFRQALTLDPENSGFYGDLGWALLQQKKWGEAIASFQQAVWLKSRFAQTYCYWVDSLEQPNMTRVFNARFLALLNPDLLNPESRSVELSQALENLLRANLHEDQNGTIAESFSSLTSPIVSAEAVSATQPPLPSRFHQTTCGWIAGSDHPGSNHSDSSKYISLDQPHQVSLTPPQTLDDEIHFSFRFGEAIVLPETFVAEIPQGRFWLSVDQTSSAVIASDGVLGDLSAEFPLLSPNHPDRYSGHSALALPYLPPVQKISGTVAVLSGLANDLYFHWMLDVLPRWALLQRSGIDLDEIDGFVVSDRLSFQAETLAILGIPAKKIVTGQHIQADRLVVPSYPGSPAWMPPWVCPWLQRLLSINAGHRPSSQTRSRLYISRSQATHRRLINESEVMNLLEPLGFQSVTLESLSVRAQAELLANAEVVISPHGGGLTNLVFCQSGTQVIELFAPHYVYPCYWFISNLGGLRYAYLVGKTPAGGLHRLLYADVRTEDIWIDLEELRSLLHALLLSS</sequence>
<reference evidence="5" key="2">
    <citation type="journal article" date="2022" name="Microbiol. Resour. Announc.">
        <title>Metagenome Sequencing to Explore Phylogenomics of Terrestrial Cyanobacteria.</title>
        <authorList>
            <person name="Ward R.D."/>
            <person name="Stajich J.E."/>
            <person name="Johansen J.R."/>
            <person name="Huntemann M."/>
            <person name="Clum A."/>
            <person name="Foster B."/>
            <person name="Foster B."/>
            <person name="Roux S."/>
            <person name="Palaniappan K."/>
            <person name="Varghese N."/>
            <person name="Mukherjee S."/>
            <person name="Reddy T.B.K."/>
            <person name="Daum C."/>
            <person name="Copeland A."/>
            <person name="Chen I.A."/>
            <person name="Ivanova N.N."/>
            <person name="Kyrpides N.C."/>
            <person name="Shapiro N."/>
            <person name="Eloe-Fadrosh E.A."/>
            <person name="Pietrasiak N."/>
        </authorList>
    </citation>
    <scope>NUCLEOTIDE SEQUENCE</scope>
    <source>
        <strain evidence="5">UHER 2000/2452</strain>
    </source>
</reference>
<dbReference type="SUPFAM" id="SSF48452">
    <property type="entry name" value="TPR-like"/>
    <property type="match status" value="1"/>
</dbReference>
<evidence type="ECO:0000313" key="5">
    <source>
        <dbReference type="EMBL" id="MBW4660919.1"/>
    </source>
</evidence>
<keyword evidence="1" id="KW-0677">Repeat</keyword>
<dbReference type="InterPro" id="IPR011990">
    <property type="entry name" value="TPR-like_helical_dom_sf"/>
</dbReference>
<comment type="caution">
    <text evidence="5">The sequence shown here is derived from an EMBL/GenBank/DDBJ whole genome shotgun (WGS) entry which is preliminary data.</text>
</comment>
<feature type="domain" description="Glycosyltransferase 61 catalytic" evidence="4">
    <location>
        <begin position="479"/>
        <end position="651"/>
    </location>
</feature>
<proteinExistence type="predicted"/>
<evidence type="ECO:0000313" key="6">
    <source>
        <dbReference type="Proteomes" id="UP000757435"/>
    </source>
</evidence>
<keyword evidence="2 3" id="KW-0802">TPR repeat</keyword>
<dbReference type="PANTHER" id="PTHR44858">
    <property type="entry name" value="TETRATRICOPEPTIDE REPEAT PROTEIN 6"/>
    <property type="match status" value="1"/>
</dbReference>
<feature type="repeat" description="TPR" evidence="3">
    <location>
        <begin position="108"/>
        <end position="141"/>
    </location>
</feature>
<dbReference type="Pfam" id="PF13424">
    <property type="entry name" value="TPR_12"/>
    <property type="match status" value="1"/>
</dbReference>
<name>A0A951UPK3_9CYAN</name>
<protein>
    <submittedName>
        <fullName evidence="5">DUF563 domain-containing protein</fullName>
    </submittedName>
</protein>
<dbReference type="PROSITE" id="PS50005">
    <property type="entry name" value="TPR"/>
    <property type="match status" value="3"/>
</dbReference>
<dbReference type="PANTHER" id="PTHR44858:SF1">
    <property type="entry name" value="UDP-N-ACETYLGLUCOSAMINE--PEPTIDE N-ACETYLGLUCOSAMINYLTRANSFERASE SPINDLY-RELATED"/>
    <property type="match status" value="1"/>
</dbReference>
<gene>
    <name evidence="5" type="ORF">KME15_19770</name>
</gene>